<keyword evidence="2" id="KW-1185">Reference proteome</keyword>
<evidence type="ECO:0000313" key="1">
    <source>
        <dbReference type="EMBL" id="GBP46078.1"/>
    </source>
</evidence>
<reference evidence="1 2" key="1">
    <citation type="journal article" date="2019" name="Commun. Biol.">
        <title>The bagworm genome reveals a unique fibroin gene that provides high tensile strength.</title>
        <authorList>
            <person name="Kono N."/>
            <person name="Nakamura H."/>
            <person name="Ohtoshi R."/>
            <person name="Tomita M."/>
            <person name="Numata K."/>
            <person name="Arakawa K."/>
        </authorList>
    </citation>
    <scope>NUCLEOTIDE SEQUENCE [LARGE SCALE GENOMIC DNA]</scope>
</reference>
<organism evidence="1 2">
    <name type="scientific">Eumeta variegata</name>
    <name type="common">Bagworm moth</name>
    <name type="synonym">Eumeta japonica</name>
    <dbReference type="NCBI Taxonomy" id="151549"/>
    <lineage>
        <taxon>Eukaryota</taxon>
        <taxon>Metazoa</taxon>
        <taxon>Ecdysozoa</taxon>
        <taxon>Arthropoda</taxon>
        <taxon>Hexapoda</taxon>
        <taxon>Insecta</taxon>
        <taxon>Pterygota</taxon>
        <taxon>Neoptera</taxon>
        <taxon>Endopterygota</taxon>
        <taxon>Lepidoptera</taxon>
        <taxon>Glossata</taxon>
        <taxon>Ditrysia</taxon>
        <taxon>Tineoidea</taxon>
        <taxon>Psychidae</taxon>
        <taxon>Oiketicinae</taxon>
        <taxon>Eumeta</taxon>
    </lineage>
</organism>
<sequence>MQMMKTVAVAYDDIEYPIVQRIFLRCRIKSNNLLVPRPKQRIAENFSSILASALRCRGRDRRSTSPPRAVARVAGRGARARRASNRPAGKLRKRLYDLTFHNDLSSFSEIENDSDVRERGALLQLPRDWQFVLMRLFLTVVYARACCVCACVRGSKIGIPQKFREIGIKLEVPDIAYKINDLKSRRTNSISHDNAQGIRDVLEHGDRVPDVAA</sequence>
<accession>A0A4C1W423</accession>
<comment type="caution">
    <text evidence="1">The sequence shown here is derived from an EMBL/GenBank/DDBJ whole genome shotgun (WGS) entry which is preliminary data.</text>
</comment>
<dbReference type="AlphaFoldDB" id="A0A4C1W423"/>
<protein>
    <submittedName>
        <fullName evidence="1">Uncharacterized protein</fullName>
    </submittedName>
</protein>
<name>A0A4C1W423_EUMVA</name>
<dbReference type="Proteomes" id="UP000299102">
    <property type="component" value="Unassembled WGS sequence"/>
</dbReference>
<dbReference type="EMBL" id="BGZK01000476">
    <property type="protein sequence ID" value="GBP46078.1"/>
    <property type="molecule type" value="Genomic_DNA"/>
</dbReference>
<evidence type="ECO:0000313" key="2">
    <source>
        <dbReference type="Proteomes" id="UP000299102"/>
    </source>
</evidence>
<proteinExistence type="predicted"/>
<gene>
    <name evidence="1" type="ORF">EVAR_41431_1</name>
</gene>